<reference evidence="9" key="1">
    <citation type="submission" date="2023-07" db="EMBL/GenBank/DDBJ databases">
        <title>Genomic Encyclopedia of Type Strains, Phase IV (KMG-IV): sequencing the most valuable type-strain genomes for metagenomic binning, comparative biology and taxonomic classification.</title>
        <authorList>
            <person name="Goeker M."/>
        </authorList>
    </citation>
    <scope>NUCLEOTIDE SEQUENCE</scope>
    <source>
        <strain evidence="9">DSM 26174</strain>
    </source>
</reference>
<dbReference type="Gene3D" id="1.20.1060.20">
    <property type="match status" value="1"/>
</dbReference>
<dbReference type="GO" id="GO:0007059">
    <property type="term" value="P:chromosome segregation"/>
    <property type="evidence" value="ECO:0007669"/>
    <property type="project" value="UniProtKB-UniRule"/>
</dbReference>
<evidence type="ECO:0000256" key="4">
    <source>
        <dbReference type="ARBA" id="ARBA00023054"/>
    </source>
</evidence>
<dbReference type="Pfam" id="PF06470">
    <property type="entry name" value="SMC_hinge"/>
    <property type="match status" value="1"/>
</dbReference>
<feature type="domain" description="SMC hinge" evidence="8">
    <location>
        <begin position="522"/>
        <end position="593"/>
    </location>
</feature>
<dbReference type="GO" id="GO:0006260">
    <property type="term" value="P:DNA replication"/>
    <property type="evidence" value="ECO:0007669"/>
    <property type="project" value="UniProtKB-UniRule"/>
</dbReference>
<comment type="subcellular location">
    <subcellularLocation>
        <location evidence="6">Cytoplasm</location>
    </subcellularLocation>
</comment>
<dbReference type="GO" id="GO:0005524">
    <property type="term" value="F:ATP binding"/>
    <property type="evidence" value="ECO:0007669"/>
    <property type="project" value="UniProtKB-UniRule"/>
</dbReference>
<dbReference type="GO" id="GO:0005694">
    <property type="term" value="C:chromosome"/>
    <property type="evidence" value="ECO:0007669"/>
    <property type="project" value="InterPro"/>
</dbReference>
<dbReference type="InterPro" id="IPR024704">
    <property type="entry name" value="SMC"/>
</dbReference>
<dbReference type="InterPro" id="IPR011890">
    <property type="entry name" value="SMC_prok"/>
</dbReference>
<keyword evidence="4 6" id="KW-0175">Coiled coil</keyword>
<dbReference type="Gene3D" id="3.40.50.300">
    <property type="entry name" value="P-loop containing nucleotide triphosphate hydrolases"/>
    <property type="match status" value="2"/>
</dbReference>
<evidence type="ECO:0000256" key="1">
    <source>
        <dbReference type="ARBA" id="ARBA00022490"/>
    </source>
</evidence>
<dbReference type="AlphaFoldDB" id="A0AAE3XN23"/>
<dbReference type="PIRSF" id="PIRSF005719">
    <property type="entry name" value="SMC"/>
    <property type="match status" value="1"/>
</dbReference>
<dbReference type="PANTHER" id="PTHR43977">
    <property type="entry name" value="STRUCTURAL MAINTENANCE OF CHROMOSOMES PROTEIN 3"/>
    <property type="match status" value="1"/>
</dbReference>
<dbReference type="HAMAP" id="MF_01894">
    <property type="entry name" value="Smc_prok"/>
    <property type="match status" value="1"/>
</dbReference>
<sequence>MLLTKLEIKGFKSFADKTVINFNEGITGIVGPNGCGKSNVIDAIRWVLGEQKTKALRSEKMENIIFNGTKNRKAAQMAEVSLTFINNKSILPTEYNNITITRRYYRTGDSEYELNGVKCRLKDVTNLFLDTGINSNSYAIIELKMIDELLNDKENSRRGLFEEAAGISKFKIRKKETIKKLEGTDKDIERIDDILFEIEKNMKSLERQAKQAKKYFDLKKQYKSTSLILGQKKLKEFESKTITLTNKLSEEENLQVQLAKKAAQCNASLEQMKTDILIKEKNLNFRQRTLNTHTGKIYELENNQKIKLERQSSIKQQLDQLHIQKEKTETEKEEFKIEKQSIAMQLESLQKINAEHSISLEEKKSKLGKLKELINEKKIKFDSQKELLNSLEKQYFDLVKEKDILEIKKQQKRLEAESMSERFQTIANEKTHYSDTLKELKHKVQEDTELLNKMFVRQKAINEEKANATIDKERLQDLKIQLEKNFAVKENEFNLQKELFEKLEDYPDSVKFIYEHPELEGKVHLIGDLIQADSDNEAWLEELLQPYLNFLVVDSHVTARTAINLLNKEGIGKATFISVDSLKDIKNNNLDISSQKIKIREKHLPILQRILSSFQTTNEDSFQKINGGFQYGYIFRGGSETSTNQSSKIGRKAKLESMTNELKNLEKEMSSITTQLKNCLEKLEELDRRSLVELINSKERELDLLNKEIQLHKAKEGQIEESFQSIQIHEQDLQDEIIELTEKFDLLPPKIELLSTQIKKHEYNLQFLEEDLSIENDSLSVIEKEYSEANITFIQAESQTESLHQKESFLTNQESKIKSQLKEINDKQEELEQDMLALNDIQETDYEQINQLKLEQEEIENGVKESEKEYFNSRNELEKTDNELKSIQKKRDINNHILGELREELNQFNLQMQSVIDRLQIELGIDAQQIQNTTDSELENSEFYTLAIKDLEHLNSNIKSQIDKMNNINPMALEAFEEIKERHLFINNERQDLIDAKETLLKTIEEINEVAQTAFTSAFHNIKDSFIKVFRTLFTAEDDCDLTLTDPNHPLESKIEIIAKPKGKRPLTINQLSGGEKTLTAISLLFAIYLQKPAPFCIFDEVDAPLDDANIDKFNNIIKEFSNQSQFIIVTHNKRTMASTEIMYGVTMLEQGISRVIPVDLRELSA</sequence>
<evidence type="ECO:0000256" key="6">
    <source>
        <dbReference type="HAMAP-Rule" id="MF_01894"/>
    </source>
</evidence>
<name>A0AAE3XN23_9BACT</name>
<feature type="coiled-coil region" evidence="6">
    <location>
        <begin position="751"/>
        <end position="785"/>
    </location>
</feature>
<comment type="function">
    <text evidence="6">Required for chromosome condensation and partitioning.</text>
</comment>
<comment type="domain">
    <text evidence="6">Contains large globular domains required for ATP hydrolysis at each terminus and a third globular domain forming a flexible hinge near the middle of the molecule. These domains are separated by coiled-coil structures.</text>
</comment>
<dbReference type="Proteomes" id="UP001185092">
    <property type="component" value="Unassembled WGS sequence"/>
</dbReference>
<dbReference type="SUPFAM" id="SSF52540">
    <property type="entry name" value="P-loop containing nucleoside triphosphate hydrolases"/>
    <property type="match status" value="2"/>
</dbReference>
<keyword evidence="5 6" id="KW-0238">DNA-binding</keyword>
<evidence type="ECO:0000256" key="5">
    <source>
        <dbReference type="ARBA" id="ARBA00023125"/>
    </source>
</evidence>
<dbReference type="GO" id="GO:0030261">
    <property type="term" value="P:chromosome condensation"/>
    <property type="evidence" value="ECO:0007669"/>
    <property type="project" value="InterPro"/>
</dbReference>
<dbReference type="EMBL" id="JAVDQD010000002">
    <property type="protein sequence ID" value="MDR6238973.1"/>
    <property type="molecule type" value="Genomic_DNA"/>
</dbReference>
<feature type="binding site" evidence="6">
    <location>
        <begin position="32"/>
        <end position="39"/>
    </location>
    <ligand>
        <name>ATP</name>
        <dbReference type="ChEBI" id="CHEBI:30616"/>
    </ligand>
</feature>
<accession>A0AAE3XN23</accession>
<organism evidence="9 10">
    <name type="scientific">Aureibacter tunicatorum</name>
    <dbReference type="NCBI Taxonomy" id="866807"/>
    <lineage>
        <taxon>Bacteria</taxon>
        <taxon>Pseudomonadati</taxon>
        <taxon>Bacteroidota</taxon>
        <taxon>Cytophagia</taxon>
        <taxon>Cytophagales</taxon>
        <taxon>Persicobacteraceae</taxon>
        <taxon>Aureibacter</taxon>
    </lineage>
</organism>
<evidence type="ECO:0000259" key="8">
    <source>
        <dbReference type="Pfam" id="PF06470"/>
    </source>
</evidence>
<evidence type="ECO:0000313" key="10">
    <source>
        <dbReference type="Proteomes" id="UP001185092"/>
    </source>
</evidence>
<dbReference type="SUPFAM" id="SSF75553">
    <property type="entry name" value="Smc hinge domain"/>
    <property type="match status" value="1"/>
</dbReference>
<dbReference type="CDD" id="cd03278">
    <property type="entry name" value="ABC_SMC_barmotin"/>
    <property type="match status" value="1"/>
</dbReference>
<keyword evidence="2 6" id="KW-0547">Nucleotide-binding</keyword>
<evidence type="ECO:0000259" key="7">
    <source>
        <dbReference type="Pfam" id="PF02463"/>
    </source>
</evidence>
<feature type="coiled-coil region" evidence="6">
    <location>
        <begin position="188"/>
        <end position="215"/>
    </location>
</feature>
<feature type="coiled-coil region" evidence="6">
    <location>
        <begin position="458"/>
        <end position="492"/>
    </location>
</feature>
<dbReference type="GO" id="GO:0005737">
    <property type="term" value="C:cytoplasm"/>
    <property type="evidence" value="ECO:0007669"/>
    <property type="project" value="UniProtKB-SubCell"/>
</dbReference>
<comment type="similarity">
    <text evidence="6">Belongs to the SMC family.</text>
</comment>
<evidence type="ECO:0000256" key="3">
    <source>
        <dbReference type="ARBA" id="ARBA00022840"/>
    </source>
</evidence>
<gene>
    <name evidence="6" type="primary">smc</name>
    <name evidence="9" type="ORF">HNQ88_002010</name>
</gene>
<dbReference type="Pfam" id="PF02463">
    <property type="entry name" value="SMC_N"/>
    <property type="match status" value="1"/>
</dbReference>
<feature type="domain" description="RecF/RecN/SMC N-terminal" evidence="7">
    <location>
        <begin position="3"/>
        <end position="1154"/>
    </location>
</feature>
<dbReference type="NCBIfam" id="TIGR02168">
    <property type="entry name" value="SMC_prok_B"/>
    <property type="match status" value="1"/>
</dbReference>
<dbReference type="InterPro" id="IPR027417">
    <property type="entry name" value="P-loop_NTPase"/>
</dbReference>
<feature type="coiled-coil region" evidence="6">
    <location>
        <begin position="648"/>
        <end position="715"/>
    </location>
</feature>
<dbReference type="GO" id="GO:0016887">
    <property type="term" value="F:ATP hydrolysis activity"/>
    <property type="evidence" value="ECO:0007669"/>
    <property type="project" value="InterPro"/>
</dbReference>
<evidence type="ECO:0000256" key="2">
    <source>
        <dbReference type="ARBA" id="ARBA00022741"/>
    </source>
</evidence>
<proteinExistence type="inferred from homology"/>
<dbReference type="InterPro" id="IPR036277">
    <property type="entry name" value="SMC_hinge_sf"/>
</dbReference>
<keyword evidence="10" id="KW-1185">Reference proteome</keyword>
<feature type="coiled-coil region" evidence="6">
    <location>
        <begin position="311"/>
        <end position="422"/>
    </location>
</feature>
<dbReference type="InterPro" id="IPR003395">
    <property type="entry name" value="RecF/RecN/SMC_N"/>
</dbReference>
<dbReference type="GO" id="GO:0007062">
    <property type="term" value="P:sister chromatid cohesion"/>
    <property type="evidence" value="ECO:0007669"/>
    <property type="project" value="InterPro"/>
</dbReference>
<comment type="caution">
    <text evidence="9">The sequence shown here is derived from an EMBL/GenBank/DDBJ whole genome shotgun (WGS) entry which is preliminary data.</text>
</comment>
<dbReference type="InterPro" id="IPR010935">
    <property type="entry name" value="SMC_hinge"/>
</dbReference>
<protein>
    <recommendedName>
        <fullName evidence="6">Chromosome partition protein Smc</fullName>
    </recommendedName>
</protein>
<comment type="subunit">
    <text evidence="6">Homodimer.</text>
</comment>
<dbReference type="GO" id="GO:0003677">
    <property type="term" value="F:DNA binding"/>
    <property type="evidence" value="ECO:0007669"/>
    <property type="project" value="UniProtKB-UniRule"/>
</dbReference>
<keyword evidence="1 6" id="KW-0963">Cytoplasm</keyword>
<evidence type="ECO:0000313" key="9">
    <source>
        <dbReference type="EMBL" id="MDR6238973.1"/>
    </source>
</evidence>
<feature type="coiled-coil region" evidence="6">
    <location>
        <begin position="810"/>
        <end position="918"/>
    </location>
</feature>
<keyword evidence="3 6" id="KW-0067">ATP-binding</keyword>
<dbReference type="RefSeq" id="WP_309938481.1">
    <property type="nucleotide sequence ID" value="NZ_AP025305.1"/>
</dbReference>